<keyword evidence="2" id="KW-1185">Reference proteome</keyword>
<name>A0AAV5V2X9_9BILA</name>
<feature type="non-terminal residue" evidence="1">
    <location>
        <position position="1"/>
    </location>
</feature>
<protein>
    <submittedName>
        <fullName evidence="1">Uncharacterized protein</fullName>
    </submittedName>
</protein>
<gene>
    <name evidence="1" type="ORF">PFISCL1PPCAC_5239</name>
</gene>
<dbReference type="AlphaFoldDB" id="A0AAV5V2X9"/>
<accession>A0AAV5V2X9</accession>
<evidence type="ECO:0000313" key="1">
    <source>
        <dbReference type="EMBL" id="GMT13942.1"/>
    </source>
</evidence>
<feature type="non-terminal residue" evidence="1">
    <location>
        <position position="86"/>
    </location>
</feature>
<sequence>TGGSDGINHRFRHCSADRTFPVVHVISNETSLNITNTSGIRAIRVHSEQIVVIETAVPQLIRICRNIRHNSCSDRRSSGRYRSRYS</sequence>
<reference evidence="1" key="1">
    <citation type="submission" date="2023-10" db="EMBL/GenBank/DDBJ databases">
        <title>Genome assembly of Pristionchus species.</title>
        <authorList>
            <person name="Yoshida K."/>
            <person name="Sommer R.J."/>
        </authorList>
    </citation>
    <scope>NUCLEOTIDE SEQUENCE</scope>
    <source>
        <strain evidence="1">RS5133</strain>
    </source>
</reference>
<dbReference type="Proteomes" id="UP001432322">
    <property type="component" value="Unassembled WGS sequence"/>
</dbReference>
<dbReference type="EMBL" id="BTSY01000002">
    <property type="protein sequence ID" value="GMT13942.1"/>
    <property type="molecule type" value="Genomic_DNA"/>
</dbReference>
<evidence type="ECO:0000313" key="2">
    <source>
        <dbReference type="Proteomes" id="UP001432322"/>
    </source>
</evidence>
<proteinExistence type="predicted"/>
<organism evidence="1 2">
    <name type="scientific">Pristionchus fissidentatus</name>
    <dbReference type="NCBI Taxonomy" id="1538716"/>
    <lineage>
        <taxon>Eukaryota</taxon>
        <taxon>Metazoa</taxon>
        <taxon>Ecdysozoa</taxon>
        <taxon>Nematoda</taxon>
        <taxon>Chromadorea</taxon>
        <taxon>Rhabditida</taxon>
        <taxon>Rhabditina</taxon>
        <taxon>Diplogasteromorpha</taxon>
        <taxon>Diplogasteroidea</taxon>
        <taxon>Neodiplogasteridae</taxon>
        <taxon>Pristionchus</taxon>
    </lineage>
</organism>
<comment type="caution">
    <text evidence="1">The sequence shown here is derived from an EMBL/GenBank/DDBJ whole genome shotgun (WGS) entry which is preliminary data.</text>
</comment>